<dbReference type="Proteomes" id="UP000503640">
    <property type="component" value="Unassembled WGS sequence"/>
</dbReference>
<dbReference type="GO" id="GO:0072527">
    <property type="term" value="P:pyrimidine-containing compound metabolic process"/>
    <property type="evidence" value="ECO:0007669"/>
    <property type="project" value="UniProtKB-ARBA"/>
</dbReference>
<dbReference type="AlphaFoldDB" id="A0A7I9VS35"/>
<dbReference type="SUPFAM" id="SSF51338">
    <property type="entry name" value="Composite domain of metallo-dependent hydrolases"/>
    <property type="match status" value="2"/>
</dbReference>
<proteinExistence type="inferred from homology"/>
<dbReference type="PANTHER" id="PTHR11647:SF1">
    <property type="entry name" value="COLLAPSIN RESPONSE MEDIATOR PROTEIN"/>
    <property type="match status" value="1"/>
</dbReference>
<comment type="similarity">
    <text evidence="2">Belongs to the metallo-dependent hydrolases superfamily. Hydantoinase/dihydropyrimidinase family.</text>
</comment>
<dbReference type="Pfam" id="PF01979">
    <property type="entry name" value="Amidohydro_1"/>
    <property type="match status" value="1"/>
</dbReference>
<evidence type="ECO:0000313" key="13">
    <source>
        <dbReference type="EMBL" id="GEJ58910.1"/>
    </source>
</evidence>
<dbReference type="Gene3D" id="2.30.40.10">
    <property type="entry name" value="Urease, subunit C, domain 1"/>
    <property type="match status" value="1"/>
</dbReference>
<dbReference type="SUPFAM" id="SSF51556">
    <property type="entry name" value="Metallo-dependent hydrolases"/>
    <property type="match status" value="1"/>
</dbReference>
<evidence type="ECO:0000259" key="12">
    <source>
        <dbReference type="Pfam" id="PF01979"/>
    </source>
</evidence>
<keyword evidence="14" id="KW-1185">Reference proteome</keyword>
<comment type="function">
    <text evidence="9">Catalyzes the hydrolysis of dihydropyrimidines and of the structurally related DL-5-mono-substituted hydantoins, to produce N-carbamoyl-D-amino acids.</text>
</comment>
<comment type="PTM">
    <text evidence="11">Carbamylation allows a single lysine to coordinate two divalent metal cations.</text>
</comment>
<dbReference type="InterPro" id="IPR032466">
    <property type="entry name" value="Metal_Hydrolase"/>
</dbReference>
<organism evidence="13 14">
    <name type="scientific">Anaeromyxobacter diazotrophicus</name>
    <dbReference type="NCBI Taxonomy" id="2590199"/>
    <lineage>
        <taxon>Bacteria</taxon>
        <taxon>Pseudomonadati</taxon>
        <taxon>Myxococcota</taxon>
        <taxon>Myxococcia</taxon>
        <taxon>Myxococcales</taxon>
        <taxon>Cystobacterineae</taxon>
        <taxon>Anaeromyxobacteraceae</taxon>
        <taxon>Anaeromyxobacter</taxon>
    </lineage>
</organism>
<gene>
    <name evidence="13" type="primary">dht</name>
    <name evidence="13" type="ORF">AMYX_36510</name>
</gene>
<evidence type="ECO:0000256" key="7">
    <source>
        <dbReference type="ARBA" id="ARBA00036696"/>
    </source>
</evidence>
<evidence type="ECO:0000256" key="2">
    <source>
        <dbReference type="ARBA" id="ARBA00008829"/>
    </source>
</evidence>
<evidence type="ECO:0000313" key="14">
    <source>
        <dbReference type="Proteomes" id="UP000503640"/>
    </source>
</evidence>
<dbReference type="GO" id="GO:0004157">
    <property type="term" value="F:dihydropyrimidinase activity"/>
    <property type="evidence" value="ECO:0007669"/>
    <property type="project" value="UniProtKB-EC"/>
</dbReference>
<name>A0A7I9VS35_9BACT</name>
<comment type="cofactor">
    <cofactor evidence="1">
        <name>Zn(2+)</name>
        <dbReference type="ChEBI" id="CHEBI:29105"/>
    </cofactor>
</comment>
<evidence type="ECO:0000256" key="11">
    <source>
        <dbReference type="PIRSR" id="PIRSR611778-50"/>
    </source>
</evidence>
<dbReference type="GO" id="GO:0055086">
    <property type="term" value="P:nucleobase-containing small molecule metabolic process"/>
    <property type="evidence" value="ECO:0007669"/>
    <property type="project" value="UniProtKB-ARBA"/>
</dbReference>
<comment type="catalytic activity">
    <reaction evidence="7">
        <text>5,6-dihydrouracil + H2O = 3-(carbamoylamino)propanoate + H(+)</text>
        <dbReference type="Rhea" id="RHEA:16121"/>
        <dbReference type="ChEBI" id="CHEBI:11892"/>
        <dbReference type="ChEBI" id="CHEBI:15377"/>
        <dbReference type="ChEBI" id="CHEBI:15378"/>
        <dbReference type="ChEBI" id="CHEBI:15901"/>
        <dbReference type="EC" id="3.5.2.2"/>
    </reaction>
</comment>
<accession>A0A7I9VS35</accession>
<evidence type="ECO:0000256" key="3">
    <source>
        <dbReference type="ARBA" id="ARBA00011881"/>
    </source>
</evidence>
<dbReference type="GO" id="GO:0046872">
    <property type="term" value="F:metal ion binding"/>
    <property type="evidence" value="ECO:0007669"/>
    <property type="project" value="UniProtKB-KW"/>
</dbReference>
<dbReference type="CDD" id="cd01314">
    <property type="entry name" value="D-HYD"/>
    <property type="match status" value="1"/>
</dbReference>
<evidence type="ECO:0000256" key="5">
    <source>
        <dbReference type="ARBA" id="ARBA00022801"/>
    </source>
</evidence>
<keyword evidence="4" id="KW-0479">Metal-binding</keyword>
<evidence type="ECO:0000256" key="4">
    <source>
        <dbReference type="ARBA" id="ARBA00022723"/>
    </source>
</evidence>
<sequence length="471" mass="50224">MPAMAETLVRGGTVVTEAGQRRADVLCRDGRVAAVGEALEASPGAEIVDAGGCFVLPGGVDPHTHLQLPTMGTVVADDFLSGTAAAAAGGTTTLLDFVGPERGQSPLEALAQWQAWAARSTVDYGLHMTVSWWGERFAAEMAPLVREHGVTSYKFFLAYKGGLMLPDEQIVEGFVRCRELGALPQVHAENGELIAYLQQELLARGVTGPEGHPLSRPPQLEGEATLRAVTMAEVVGVPLYVVHVSAAEAAEAIGRARQRGVKIVGETLPGFLAIDDSVYADPDFDVAAGHVMSPPYRPKGHQEALWRALEAGALSTTGTDHCCFTTAQKRAGADRFTRIPNGCGGVEDRLHVLWHLGVNGGRLTPERFVALTSSNAARAFNLWPRKGSLEVGADADVVVLDPARTKTLSARTQHQRTDFSVWEGREVRGVVVHTLARGRHVWADGDLRAEAGSGRYLPRAPFGPVYQGAIG</sequence>
<reference evidence="14" key="1">
    <citation type="journal article" date="2020" name="Appl. Environ. Microbiol.">
        <title>Diazotrophic Anaeromyxobacter Isolates from Soils.</title>
        <authorList>
            <person name="Masuda Y."/>
            <person name="Yamanaka H."/>
            <person name="Xu Z.X."/>
            <person name="Shiratori Y."/>
            <person name="Aono T."/>
            <person name="Amachi S."/>
            <person name="Senoo K."/>
            <person name="Itoh H."/>
        </authorList>
    </citation>
    <scope>NUCLEOTIDE SEQUENCE [LARGE SCALE GENOMIC DNA]</scope>
    <source>
        <strain evidence="14">R267</strain>
    </source>
</reference>
<dbReference type="EC" id="3.5.2.2" evidence="8"/>
<keyword evidence="6" id="KW-0862">Zinc</keyword>
<comment type="subunit">
    <text evidence="3">Homotetramer.</text>
</comment>
<dbReference type="Gene3D" id="3.20.20.140">
    <property type="entry name" value="Metal-dependent hydrolases"/>
    <property type="match status" value="1"/>
</dbReference>
<dbReference type="PANTHER" id="PTHR11647">
    <property type="entry name" value="HYDRANTOINASE/DIHYDROPYRIMIDINASE FAMILY MEMBER"/>
    <property type="match status" value="1"/>
</dbReference>
<evidence type="ECO:0000256" key="9">
    <source>
        <dbReference type="ARBA" id="ARBA00054448"/>
    </source>
</evidence>
<dbReference type="InterPro" id="IPR006680">
    <property type="entry name" value="Amidohydro-rel"/>
</dbReference>
<evidence type="ECO:0000256" key="10">
    <source>
        <dbReference type="ARBA" id="ARBA00074385"/>
    </source>
</evidence>
<evidence type="ECO:0000256" key="8">
    <source>
        <dbReference type="ARBA" id="ARBA00039113"/>
    </source>
</evidence>
<evidence type="ECO:0000256" key="1">
    <source>
        <dbReference type="ARBA" id="ARBA00001947"/>
    </source>
</evidence>
<dbReference type="InterPro" id="IPR050378">
    <property type="entry name" value="Metallo-dep_Hydrolases_sf"/>
</dbReference>
<dbReference type="InterPro" id="IPR011778">
    <property type="entry name" value="Hydantoinase/dihydroPyrase"/>
</dbReference>
<protein>
    <recommendedName>
        <fullName evidence="10">D-hydantoinase/dihydropyrimidinase</fullName>
        <ecNumber evidence="8">3.5.2.2</ecNumber>
    </recommendedName>
</protein>
<feature type="domain" description="Amidohydrolase-related" evidence="12">
    <location>
        <begin position="54"/>
        <end position="432"/>
    </location>
</feature>
<dbReference type="GO" id="GO:0005829">
    <property type="term" value="C:cytosol"/>
    <property type="evidence" value="ECO:0007669"/>
    <property type="project" value="TreeGrafter"/>
</dbReference>
<evidence type="ECO:0000256" key="6">
    <source>
        <dbReference type="ARBA" id="ARBA00022833"/>
    </source>
</evidence>
<dbReference type="FunFam" id="3.20.20.140:FF:000001">
    <property type="entry name" value="Dihydropyrimidinase like 3"/>
    <property type="match status" value="1"/>
</dbReference>
<comment type="caution">
    <text evidence="13">The sequence shown here is derived from an EMBL/GenBank/DDBJ whole genome shotgun (WGS) entry which is preliminary data.</text>
</comment>
<dbReference type="NCBIfam" id="TIGR02033">
    <property type="entry name" value="D-hydantoinase"/>
    <property type="match status" value="1"/>
</dbReference>
<dbReference type="InterPro" id="IPR011059">
    <property type="entry name" value="Metal-dep_hydrolase_composite"/>
</dbReference>
<feature type="modified residue" description="N6-carboxylysine" evidence="11">
    <location>
        <position position="154"/>
    </location>
</feature>
<keyword evidence="5" id="KW-0378">Hydrolase</keyword>
<dbReference type="EMBL" id="BJTG01000009">
    <property type="protein sequence ID" value="GEJ58910.1"/>
    <property type="molecule type" value="Genomic_DNA"/>
</dbReference>